<evidence type="ECO:0008006" key="3">
    <source>
        <dbReference type="Google" id="ProtNLM"/>
    </source>
</evidence>
<dbReference type="Proteomes" id="UP000199337">
    <property type="component" value="Unassembled WGS sequence"/>
</dbReference>
<name>A0A1I2X3D7_9FIRM</name>
<proteinExistence type="predicted"/>
<accession>A0A1I2X3D7</accession>
<reference evidence="2" key="1">
    <citation type="submission" date="2016-10" db="EMBL/GenBank/DDBJ databases">
        <authorList>
            <person name="Varghese N."/>
            <person name="Submissions S."/>
        </authorList>
    </citation>
    <scope>NUCLEOTIDE SEQUENCE [LARGE SCALE GENOMIC DNA]</scope>
    <source>
        <strain evidence="2">DSM 17038</strain>
    </source>
</reference>
<keyword evidence="2" id="KW-1185">Reference proteome</keyword>
<dbReference type="AlphaFoldDB" id="A0A1I2X3D7"/>
<evidence type="ECO:0000313" key="2">
    <source>
        <dbReference type="Proteomes" id="UP000199337"/>
    </source>
</evidence>
<dbReference type="EMBL" id="FOOX01000015">
    <property type="protein sequence ID" value="SFH07439.1"/>
    <property type="molecule type" value="Genomic_DNA"/>
</dbReference>
<protein>
    <recommendedName>
        <fullName evidence="3">Nucleotidyl transferase AbiEii toxin, Type IV TA system</fullName>
    </recommendedName>
</protein>
<dbReference type="OrthoDB" id="155244at2"/>
<sequence>MKDNAKLTKKQIVSLLNVLNSKLKEKTLYGEISIVGGAVMCLVYDARPSTKDIDAIFKPKSELYNISKEVAKEFNIPENWLNDGVKGFIHKGEFKPYKKLSNLMINVASAEFMFALKCFASRYGPESEDINDIKFLAKFLDIKTTSEAINVILRFIPEKLILPKTRYFLMEILGE</sequence>
<evidence type="ECO:0000313" key="1">
    <source>
        <dbReference type="EMBL" id="SFH07439.1"/>
    </source>
</evidence>
<organism evidence="1 2">
    <name type="scientific">Desulfotruncus arcticus DSM 17038</name>
    <dbReference type="NCBI Taxonomy" id="1121424"/>
    <lineage>
        <taxon>Bacteria</taxon>
        <taxon>Bacillati</taxon>
        <taxon>Bacillota</taxon>
        <taxon>Clostridia</taxon>
        <taxon>Eubacteriales</taxon>
        <taxon>Desulfallaceae</taxon>
        <taxon>Desulfotruncus</taxon>
    </lineage>
</organism>
<gene>
    <name evidence="1" type="ORF">SAMN05660649_03766</name>
</gene>
<dbReference type="STRING" id="341036.SAMN05660649_03766"/>
<dbReference type="RefSeq" id="WP_092473198.1">
    <property type="nucleotide sequence ID" value="NZ_FOOX01000015.1"/>
</dbReference>